<keyword evidence="1" id="KW-1133">Transmembrane helix</keyword>
<name>A0AAW5QZL0_9HYPH</name>
<dbReference type="AlphaFoldDB" id="A0AAW5QZL0"/>
<accession>A0AAW5QZL0</accession>
<keyword evidence="3" id="KW-1185">Reference proteome</keyword>
<keyword evidence="1" id="KW-0472">Membrane</keyword>
<dbReference type="EMBL" id="JALIDZ010000006">
    <property type="protein sequence ID" value="MCT8973143.1"/>
    <property type="molecule type" value="Genomic_DNA"/>
</dbReference>
<evidence type="ECO:0000313" key="3">
    <source>
        <dbReference type="Proteomes" id="UP001320898"/>
    </source>
</evidence>
<comment type="caution">
    <text evidence="2">The sequence shown here is derived from an EMBL/GenBank/DDBJ whole genome shotgun (WGS) entry which is preliminary data.</text>
</comment>
<organism evidence="2 3">
    <name type="scientific">Microbaculum marinisediminis</name>
    <dbReference type="NCBI Taxonomy" id="2931392"/>
    <lineage>
        <taxon>Bacteria</taxon>
        <taxon>Pseudomonadati</taxon>
        <taxon>Pseudomonadota</taxon>
        <taxon>Alphaproteobacteria</taxon>
        <taxon>Hyphomicrobiales</taxon>
        <taxon>Tepidamorphaceae</taxon>
        <taxon>Microbaculum</taxon>
    </lineage>
</organism>
<dbReference type="Proteomes" id="UP001320898">
    <property type="component" value="Unassembled WGS sequence"/>
</dbReference>
<feature type="transmembrane region" description="Helical" evidence="1">
    <location>
        <begin position="35"/>
        <end position="59"/>
    </location>
</feature>
<evidence type="ECO:0000313" key="2">
    <source>
        <dbReference type="EMBL" id="MCT8973143.1"/>
    </source>
</evidence>
<reference evidence="2 3" key="1">
    <citation type="submission" date="2022-04" db="EMBL/GenBank/DDBJ databases">
        <authorList>
            <person name="Ye Y.-Q."/>
            <person name="Du Z.-J."/>
        </authorList>
    </citation>
    <scope>NUCLEOTIDE SEQUENCE [LARGE SCALE GENOMIC DNA]</scope>
    <source>
        <strain evidence="2 3">A6E488</strain>
    </source>
</reference>
<proteinExistence type="predicted"/>
<keyword evidence="1" id="KW-0812">Transmembrane</keyword>
<dbReference type="RefSeq" id="WP_261616723.1">
    <property type="nucleotide sequence ID" value="NZ_JALIDZ010000006.1"/>
</dbReference>
<evidence type="ECO:0000256" key="1">
    <source>
        <dbReference type="SAM" id="Phobius"/>
    </source>
</evidence>
<sequence length="1167" mass="122554">MTSEANPGPNRRRAVRRAAASSLKRLRNLRARRRMWLRVAQVLAVIAVVAGGLLGGAVFRLSQGPVSVGFLTPRIVEAVQKQLPPEFTAHVADTVIERDAGSGEVLLRLRDVSVLGPDGAPVFAAPRAAIGLSGLGLFVGDVMPRSVFLIRPALTVIEENGRLRMKAGTDLATGEAEPPAKMVNPIEAFAVLFAVLGQDGQGGAPALSSIGARGASLSIARSDGTTGTLQQIDVSAERGDEPGAVTVSVGLGRKTGAPLLTASLRRRDDGTYAIAGTIENIALDDVAPLVPGGLPFDMTGPISGQLDAFIDAAGGFDNLSVKLTLGAGYVGKGDRRILVDEADLAFDWRYATGAINIGPSHVLIGNSRGTVSGQIAVPSRGDFSYGTVPLRLDFTDIVLDDPDTGVPAAYDSITVEAFFVTAQRVLHISRMDVAGAGTAGSFVGFIGGGGETPGIRLAGSMTPTSVETFKTVWPPFLADKARRWFVNHMLSGQIVGGRVDVDIRPGEIARALRGVPFHREAFDLGFSLKDGSLVFLKEMPPLLGVNADGRVDAQEFTARATTPGRVDLPDGGTVTLPAGRFFVPDIPAKPSSGELTIELDGEIRDIMRLLDYPPIELATRRKFDIDSFGGEGAFEFTLRMPLIDGLRFSDIDLGADGSITGFSAENFGGARSIGDGNIDVRVADGRVLIEGDALVDNVRADLALDDSLDPSGAPGARSVTMTLDEAARARLGMPLDAILTGPIVTTVSDVKATESGNVQQIEADLTRAKVSFPALGLEKPAGQPATANFKLTQSGQTVKLTDLRVQSESMRVEGSAEFSKAGGLVSLDMPVLRTPRGTDLAVSGTSQSGARSFKLKGKALYMRALLANLGEAAESSGNSGNEVMNVEIDVDRAIGVGGEVLSNLQGSVRRVGNRTDRLDLSALTSNAVPVSVRYSDDGANSDLSVDSADAGRVLAWVGYYPNMRGGQLRVVAGRRGANAPLSGDIAIDRFRIANDPSLARLIEEGEDQPEALARPSAPAQSAGGAAQRVNVADVGFDRLSAKFERGKGDLKVKEGVLRGVAVGATFEGTIDFDDERMNLHGTYVPLYALNNLFGQLPLFLGPLLGGKKNEGLLGITYSLSGSTKKPVLTINPISVVAPGVFRYILGMDNPQAPARPDGDTRPARTIR</sequence>
<protein>
    <submittedName>
        <fullName evidence="2">DUF3971 domain-containing protein</fullName>
    </submittedName>
</protein>
<gene>
    <name evidence="2" type="ORF">MUB46_14870</name>
</gene>